<dbReference type="KEGG" id="naz:Aazo_1022"/>
<dbReference type="EMBL" id="CP002059">
    <property type="protein sequence ID" value="ADI63389.1"/>
    <property type="molecule type" value="Genomic_DNA"/>
</dbReference>
<dbReference type="OrthoDB" id="485579at2"/>
<evidence type="ECO:0000313" key="1">
    <source>
        <dbReference type="EMBL" id="ADI63389.1"/>
    </source>
</evidence>
<accession>D7E2L2</accession>
<gene>
    <name evidence="1" type="ordered locus">Aazo_1022</name>
</gene>
<dbReference type="eggNOG" id="ENOG50316C6">
    <property type="taxonomic scope" value="Bacteria"/>
</dbReference>
<evidence type="ECO:0000313" key="2">
    <source>
        <dbReference type="Proteomes" id="UP000001511"/>
    </source>
</evidence>
<dbReference type="STRING" id="551115.Aazo_1022"/>
<sequence length="128" mass="14033">MLGTIQQSQLRIEIQASADAIHNSLLLPAQLEKWLVGQSFSLGMPGKLTSGSNFTTATGLVQIHHHVDVAKTNCLRLLLSGGIDGFHEWYWGEGWVQSRLEGISILPLNLGQTLNLLSLREFLRNTGG</sequence>
<protein>
    <submittedName>
        <fullName evidence="1">Uncharacterized protein</fullName>
    </submittedName>
</protein>
<keyword evidence="2" id="KW-1185">Reference proteome</keyword>
<dbReference type="RefSeq" id="WP_013190407.1">
    <property type="nucleotide sequence ID" value="NC_014248.1"/>
</dbReference>
<proteinExistence type="predicted"/>
<dbReference type="AlphaFoldDB" id="D7E2L2"/>
<dbReference type="HOGENOM" id="CLU_1977470_0_0_3"/>
<dbReference type="Proteomes" id="UP000001511">
    <property type="component" value="Chromosome"/>
</dbReference>
<organism evidence="1 2">
    <name type="scientific">Nostoc azollae (strain 0708)</name>
    <name type="common">Anabaena azollae (strain 0708)</name>
    <dbReference type="NCBI Taxonomy" id="551115"/>
    <lineage>
        <taxon>Bacteria</taxon>
        <taxon>Bacillati</taxon>
        <taxon>Cyanobacteriota</taxon>
        <taxon>Cyanophyceae</taxon>
        <taxon>Nostocales</taxon>
        <taxon>Nostocaceae</taxon>
        <taxon>Trichormus</taxon>
    </lineage>
</organism>
<reference evidence="1 2" key="1">
    <citation type="journal article" date="2010" name="PLoS ONE">
        <title>Genome erosion in a nitrogen-fixing vertically transmitted endosymbiotic multicellular cyanobacterium.</title>
        <authorList>
            <person name="Ran L."/>
            <person name="Larsson J."/>
            <person name="Vigil-Stenman T."/>
            <person name="Nylander J.A."/>
            <person name="Ininbergs K."/>
            <person name="Zheng W.W."/>
            <person name="Lapidus A."/>
            <person name="Lowry S."/>
            <person name="Haselkorn R."/>
            <person name="Bergman B."/>
        </authorList>
    </citation>
    <scope>NUCLEOTIDE SEQUENCE [LARGE SCALE GENOMIC DNA]</scope>
    <source>
        <strain evidence="1 2">0708</strain>
    </source>
</reference>
<name>D7E2L2_NOSA0</name>